<evidence type="ECO:0000313" key="2">
    <source>
        <dbReference type="EMBL" id="CAG8673288.1"/>
    </source>
</evidence>
<accession>A0ABN7UVA5</accession>
<dbReference type="SUPFAM" id="SSF56112">
    <property type="entry name" value="Protein kinase-like (PK-like)"/>
    <property type="match status" value="1"/>
</dbReference>
<protein>
    <submittedName>
        <fullName evidence="2">23679_t:CDS:1</fullName>
    </submittedName>
</protein>
<evidence type="ECO:0000259" key="1">
    <source>
        <dbReference type="PROSITE" id="PS50011"/>
    </source>
</evidence>
<dbReference type="PROSITE" id="PS50011">
    <property type="entry name" value="PROTEIN_KINASE_DOM"/>
    <property type="match status" value="1"/>
</dbReference>
<dbReference type="InterPro" id="IPR000719">
    <property type="entry name" value="Prot_kinase_dom"/>
</dbReference>
<dbReference type="PANTHER" id="PTHR44329">
    <property type="entry name" value="SERINE/THREONINE-PROTEIN KINASE TNNI3K-RELATED"/>
    <property type="match status" value="1"/>
</dbReference>
<proteinExistence type="predicted"/>
<dbReference type="Proteomes" id="UP000789901">
    <property type="component" value="Unassembled WGS sequence"/>
</dbReference>
<name>A0ABN7UVA5_GIGMA</name>
<sequence>MRIIINKLNYHSKVNRRNNTFNESRKYSNDLETHLSTLKIKSFEFKKFRRIAIINRGSSATVYSANYQGNMFALKNLNMNLYFHEKEFKKFVRELNSLHNASHPNIIKFYGTSREKIENNNVVEVILGTPEDYANLYKSCMSSEPEERPSLDNILSELGRLSERRSIQSIINTNINNKPKGIHLIFNNLYKNLS</sequence>
<comment type="caution">
    <text evidence="2">The sequence shown here is derived from an EMBL/GenBank/DDBJ whole genome shotgun (WGS) entry which is preliminary data.</text>
</comment>
<keyword evidence="3" id="KW-1185">Reference proteome</keyword>
<dbReference type="EMBL" id="CAJVQB010005925">
    <property type="protein sequence ID" value="CAG8673288.1"/>
    <property type="molecule type" value="Genomic_DNA"/>
</dbReference>
<dbReference type="Gene3D" id="3.30.200.20">
    <property type="entry name" value="Phosphorylase Kinase, domain 1"/>
    <property type="match status" value="1"/>
</dbReference>
<feature type="domain" description="Protein kinase" evidence="1">
    <location>
        <begin position="48"/>
        <end position="194"/>
    </location>
</feature>
<organism evidence="2 3">
    <name type="scientific">Gigaspora margarita</name>
    <dbReference type="NCBI Taxonomy" id="4874"/>
    <lineage>
        <taxon>Eukaryota</taxon>
        <taxon>Fungi</taxon>
        <taxon>Fungi incertae sedis</taxon>
        <taxon>Mucoromycota</taxon>
        <taxon>Glomeromycotina</taxon>
        <taxon>Glomeromycetes</taxon>
        <taxon>Diversisporales</taxon>
        <taxon>Gigasporaceae</taxon>
        <taxon>Gigaspora</taxon>
    </lineage>
</organism>
<dbReference type="InterPro" id="IPR011009">
    <property type="entry name" value="Kinase-like_dom_sf"/>
</dbReference>
<gene>
    <name evidence="2" type="ORF">GMARGA_LOCUS10549</name>
</gene>
<dbReference type="InterPro" id="IPR051681">
    <property type="entry name" value="Ser/Thr_Kinases-Pseudokinases"/>
</dbReference>
<evidence type="ECO:0000313" key="3">
    <source>
        <dbReference type="Proteomes" id="UP000789901"/>
    </source>
</evidence>
<dbReference type="Pfam" id="PF00069">
    <property type="entry name" value="Pkinase"/>
    <property type="match status" value="1"/>
</dbReference>
<reference evidence="2 3" key="1">
    <citation type="submission" date="2021-06" db="EMBL/GenBank/DDBJ databases">
        <authorList>
            <person name="Kallberg Y."/>
            <person name="Tangrot J."/>
            <person name="Rosling A."/>
        </authorList>
    </citation>
    <scope>NUCLEOTIDE SEQUENCE [LARGE SCALE GENOMIC DNA]</scope>
    <source>
        <strain evidence="2 3">120-4 pot B 10/14</strain>
    </source>
</reference>